<protein>
    <submittedName>
        <fullName evidence="2">Uncharacterized protein</fullName>
    </submittedName>
</protein>
<sequence length="79" mass="8170">MTSADEATGRPTEEIVPKDAFSPARTDRHPLMIRFIRSTRCVNVFSPISFHKGYFVFNGDGGGGGGGGGGGVGGGFPLP</sequence>
<gene>
    <name evidence="2" type="ORF">MEUPH1_LOCUS15985</name>
</gene>
<keyword evidence="3" id="KW-1185">Reference proteome</keyword>
<feature type="region of interest" description="Disordered" evidence="1">
    <location>
        <begin position="1"/>
        <end position="22"/>
    </location>
</feature>
<organism evidence="2 3">
    <name type="scientific">Macrosiphum euphorbiae</name>
    <name type="common">potato aphid</name>
    <dbReference type="NCBI Taxonomy" id="13131"/>
    <lineage>
        <taxon>Eukaryota</taxon>
        <taxon>Metazoa</taxon>
        <taxon>Ecdysozoa</taxon>
        <taxon>Arthropoda</taxon>
        <taxon>Hexapoda</taxon>
        <taxon>Insecta</taxon>
        <taxon>Pterygota</taxon>
        <taxon>Neoptera</taxon>
        <taxon>Paraneoptera</taxon>
        <taxon>Hemiptera</taxon>
        <taxon>Sternorrhyncha</taxon>
        <taxon>Aphidomorpha</taxon>
        <taxon>Aphidoidea</taxon>
        <taxon>Aphididae</taxon>
        <taxon>Macrosiphini</taxon>
        <taxon>Macrosiphum</taxon>
    </lineage>
</organism>
<feature type="compositionally biased region" description="Basic and acidic residues" evidence="1">
    <location>
        <begin position="7"/>
        <end position="17"/>
    </location>
</feature>
<evidence type="ECO:0000313" key="2">
    <source>
        <dbReference type="EMBL" id="CAI6360718.1"/>
    </source>
</evidence>
<evidence type="ECO:0000256" key="1">
    <source>
        <dbReference type="SAM" id="MobiDB-lite"/>
    </source>
</evidence>
<dbReference type="AlphaFoldDB" id="A0AAV0WYC3"/>
<comment type="caution">
    <text evidence="2">The sequence shown here is derived from an EMBL/GenBank/DDBJ whole genome shotgun (WGS) entry which is preliminary data.</text>
</comment>
<accession>A0AAV0WYC3</accession>
<dbReference type="EMBL" id="CARXXK010000003">
    <property type="protein sequence ID" value="CAI6360718.1"/>
    <property type="molecule type" value="Genomic_DNA"/>
</dbReference>
<name>A0AAV0WYC3_9HEMI</name>
<reference evidence="2 3" key="1">
    <citation type="submission" date="2023-01" db="EMBL/GenBank/DDBJ databases">
        <authorList>
            <person name="Whitehead M."/>
        </authorList>
    </citation>
    <scope>NUCLEOTIDE SEQUENCE [LARGE SCALE GENOMIC DNA]</scope>
</reference>
<evidence type="ECO:0000313" key="3">
    <source>
        <dbReference type="Proteomes" id="UP001160148"/>
    </source>
</evidence>
<proteinExistence type="predicted"/>
<dbReference type="Proteomes" id="UP001160148">
    <property type="component" value="Unassembled WGS sequence"/>
</dbReference>